<dbReference type="AlphaFoldDB" id="A0A8H7R460"/>
<proteinExistence type="predicted"/>
<dbReference type="Proteomes" id="UP000650833">
    <property type="component" value="Unassembled WGS sequence"/>
</dbReference>
<dbReference type="EMBL" id="JAEPRC010000244">
    <property type="protein sequence ID" value="KAG2202963.1"/>
    <property type="molecule type" value="Genomic_DNA"/>
</dbReference>
<name>A0A8H7R460_9FUNG</name>
<accession>A0A8H7R460</accession>
<protein>
    <submittedName>
        <fullName evidence="1">Uncharacterized protein</fullName>
    </submittedName>
</protein>
<evidence type="ECO:0000313" key="1">
    <source>
        <dbReference type="EMBL" id="KAG2202963.1"/>
    </source>
</evidence>
<evidence type="ECO:0000313" key="2">
    <source>
        <dbReference type="Proteomes" id="UP000650833"/>
    </source>
</evidence>
<organism evidence="1 2">
    <name type="scientific">Mucor plumbeus</name>
    <dbReference type="NCBI Taxonomy" id="97098"/>
    <lineage>
        <taxon>Eukaryota</taxon>
        <taxon>Fungi</taxon>
        <taxon>Fungi incertae sedis</taxon>
        <taxon>Mucoromycota</taxon>
        <taxon>Mucoromycotina</taxon>
        <taxon>Mucoromycetes</taxon>
        <taxon>Mucorales</taxon>
        <taxon>Mucorineae</taxon>
        <taxon>Mucoraceae</taxon>
        <taxon>Mucor</taxon>
    </lineage>
</organism>
<sequence>MRGINLEITVQELPLRRFFVKSVSKSLTKLPSINSAVEASQSVNSNEYTASLSPASLGDVAFLETDAETAEPLKYLLDLFGQTKTITIYNTATIFNNFTITQTPSKEYVTITSIPVNEYATVTATKLPPEEAAEVLTKSEIVMLSKI</sequence>
<gene>
    <name evidence="1" type="ORF">INT46_010215</name>
</gene>
<comment type="caution">
    <text evidence="1">The sequence shown here is derived from an EMBL/GenBank/DDBJ whole genome shotgun (WGS) entry which is preliminary data.</text>
</comment>
<reference evidence="1" key="1">
    <citation type="submission" date="2020-12" db="EMBL/GenBank/DDBJ databases">
        <title>Metabolic potential, ecology and presence of endohyphal bacteria is reflected in genomic diversity of Mucoromycotina.</title>
        <authorList>
            <person name="Muszewska A."/>
            <person name="Okrasinska A."/>
            <person name="Steczkiewicz K."/>
            <person name="Drgas O."/>
            <person name="Orlowska M."/>
            <person name="Perlinska-Lenart U."/>
            <person name="Aleksandrzak-Piekarczyk T."/>
            <person name="Szatraj K."/>
            <person name="Zielenkiewicz U."/>
            <person name="Pilsyk S."/>
            <person name="Malc E."/>
            <person name="Mieczkowski P."/>
            <person name="Kruszewska J.S."/>
            <person name="Biernat P."/>
            <person name="Pawlowska J."/>
        </authorList>
    </citation>
    <scope>NUCLEOTIDE SEQUENCE</scope>
    <source>
        <strain evidence="1">CBS 226.32</strain>
    </source>
</reference>
<keyword evidence="2" id="KW-1185">Reference proteome</keyword>